<dbReference type="STRING" id="1166337.SAMN05192580_1533"/>
<dbReference type="EMBL" id="FOZG01000001">
    <property type="protein sequence ID" value="SFR88508.1"/>
    <property type="molecule type" value="Genomic_DNA"/>
</dbReference>
<dbReference type="AlphaFoldDB" id="A0A1I6KBV7"/>
<reference evidence="3 4" key="1">
    <citation type="submission" date="2016-10" db="EMBL/GenBank/DDBJ databases">
        <authorList>
            <person name="de Groot N.N."/>
        </authorList>
    </citation>
    <scope>NUCLEOTIDE SEQUENCE [LARGE SCALE GENOMIC DNA]</scope>
    <source>
        <strain evidence="3 4">S5-249</strain>
    </source>
</reference>
<dbReference type="FunFam" id="3.40.50.720:FF:000084">
    <property type="entry name" value="Short-chain dehydrogenase reductase"/>
    <property type="match status" value="1"/>
</dbReference>
<dbReference type="Pfam" id="PF13561">
    <property type="entry name" value="adh_short_C2"/>
    <property type="match status" value="1"/>
</dbReference>
<dbReference type="PANTHER" id="PTHR24321">
    <property type="entry name" value="DEHYDROGENASES, SHORT CHAIN"/>
    <property type="match status" value="1"/>
</dbReference>
<dbReference type="OrthoDB" id="9789398at2"/>
<proteinExistence type="inferred from homology"/>
<accession>A0A1I6KBV7</accession>
<dbReference type="GO" id="GO:0016491">
    <property type="term" value="F:oxidoreductase activity"/>
    <property type="evidence" value="ECO:0007669"/>
    <property type="project" value="UniProtKB-KW"/>
</dbReference>
<dbReference type="PANTHER" id="PTHR24321:SF8">
    <property type="entry name" value="ESTRADIOL 17-BETA-DEHYDROGENASE 8-RELATED"/>
    <property type="match status" value="1"/>
</dbReference>
<dbReference type="InterPro" id="IPR002347">
    <property type="entry name" value="SDR_fam"/>
</dbReference>
<evidence type="ECO:0000313" key="4">
    <source>
        <dbReference type="Proteomes" id="UP000198824"/>
    </source>
</evidence>
<dbReference type="NCBIfam" id="NF005559">
    <property type="entry name" value="PRK07231.1"/>
    <property type="match status" value="1"/>
</dbReference>
<organism evidence="3 4">
    <name type="scientific">Sphingomonas jatrophae</name>
    <dbReference type="NCBI Taxonomy" id="1166337"/>
    <lineage>
        <taxon>Bacteria</taxon>
        <taxon>Pseudomonadati</taxon>
        <taxon>Pseudomonadota</taxon>
        <taxon>Alphaproteobacteria</taxon>
        <taxon>Sphingomonadales</taxon>
        <taxon>Sphingomonadaceae</taxon>
        <taxon>Sphingomonas</taxon>
    </lineage>
</organism>
<dbReference type="PROSITE" id="PS00061">
    <property type="entry name" value="ADH_SHORT"/>
    <property type="match status" value="1"/>
</dbReference>
<gene>
    <name evidence="3" type="ORF">SAMN05192580_1533</name>
</gene>
<sequence length="257" mass="26841">MADLSGRVALVTGAGSGIGRATAELFAASGAHVVIADTSADNAEGTLKSIRDAGGDGRAVSVDVADADQCMSMVEQIRSAFGRLDFAFNNAGITEVTLLRGEPLPETHLLPLEIWRRVLAVDLDGVFHCLRAELPLMIASGGGAIVNTASLQAHISYPRTAAYTAAKHGVAGITKTIAKEYGHLGIRCNAVSPGVVDTPLTRDVIYRPEYRDSLLAPIPLGRFADGQDIARAVIWLCSEGSAYINGAVLPVDGGYLA</sequence>
<evidence type="ECO:0000256" key="1">
    <source>
        <dbReference type="ARBA" id="ARBA00006484"/>
    </source>
</evidence>
<dbReference type="InterPro" id="IPR020904">
    <property type="entry name" value="Sc_DH/Rdtase_CS"/>
</dbReference>
<dbReference type="PRINTS" id="PR00081">
    <property type="entry name" value="GDHRDH"/>
</dbReference>
<dbReference type="Proteomes" id="UP000198824">
    <property type="component" value="Unassembled WGS sequence"/>
</dbReference>
<evidence type="ECO:0000313" key="3">
    <source>
        <dbReference type="EMBL" id="SFR88508.1"/>
    </source>
</evidence>
<keyword evidence="2" id="KW-0560">Oxidoreductase</keyword>
<evidence type="ECO:0000256" key="2">
    <source>
        <dbReference type="ARBA" id="ARBA00023002"/>
    </source>
</evidence>
<dbReference type="PRINTS" id="PR00080">
    <property type="entry name" value="SDRFAMILY"/>
</dbReference>
<protein>
    <submittedName>
        <fullName evidence="3">NAD(P)-dependent dehydrogenase, short-chain alcohol dehydrogenase family</fullName>
    </submittedName>
</protein>
<dbReference type="SUPFAM" id="SSF51735">
    <property type="entry name" value="NAD(P)-binding Rossmann-fold domains"/>
    <property type="match status" value="1"/>
</dbReference>
<dbReference type="InterPro" id="IPR036291">
    <property type="entry name" value="NAD(P)-bd_dom_sf"/>
</dbReference>
<name>A0A1I6KBV7_9SPHN</name>
<comment type="similarity">
    <text evidence="1">Belongs to the short-chain dehydrogenases/reductases (SDR) family.</text>
</comment>
<dbReference type="RefSeq" id="WP_093312940.1">
    <property type="nucleotide sequence ID" value="NZ_FOZG01000001.1"/>
</dbReference>
<dbReference type="Gene3D" id="3.40.50.720">
    <property type="entry name" value="NAD(P)-binding Rossmann-like Domain"/>
    <property type="match status" value="1"/>
</dbReference>
<keyword evidence="4" id="KW-1185">Reference proteome</keyword>